<organism evidence="2 3">
    <name type="scientific">Sphingomonas endophytica</name>
    <dbReference type="NCBI Taxonomy" id="869719"/>
    <lineage>
        <taxon>Bacteria</taxon>
        <taxon>Pseudomonadati</taxon>
        <taxon>Pseudomonadota</taxon>
        <taxon>Alphaproteobacteria</taxon>
        <taxon>Sphingomonadales</taxon>
        <taxon>Sphingomonadaceae</taxon>
        <taxon>Sphingomonas</taxon>
    </lineage>
</organism>
<comment type="caution">
    <text evidence="2">The sequence shown here is derived from an EMBL/GenBank/DDBJ whole genome shotgun (WGS) entry which is preliminary data.</text>
</comment>
<dbReference type="EMBL" id="JACHBT010000001">
    <property type="protein sequence ID" value="MBB6503315.1"/>
    <property type="molecule type" value="Genomic_DNA"/>
</dbReference>
<reference evidence="2 3" key="3">
    <citation type="submission" date="2020-08" db="EMBL/GenBank/DDBJ databases">
        <authorList>
            <person name="Partida-Martinez L."/>
            <person name="Huntemann M."/>
            <person name="Clum A."/>
            <person name="Wang J."/>
            <person name="Palaniappan K."/>
            <person name="Ritter S."/>
            <person name="Chen I.-M."/>
            <person name="Stamatis D."/>
            <person name="Reddy T."/>
            <person name="O'Malley R."/>
            <person name="Daum C."/>
            <person name="Shapiro N."/>
            <person name="Ivanova N."/>
            <person name="Kyrpides N."/>
            <person name="Woyke T."/>
        </authorList>
    </citation>
    <scope>NUCLEOTIDE SEQUENCE [LARGE SCALE GENOMIC DNA]</scope>
    <source>
        <strain evidence="2 3">AS3.13</strain>
    </source>
</reference>
<reference evidence="2 3" key="2">
    <citation type="submission" date="2020-08" db="EMBL/GenBank/DDBJ databases">
        <title>The Agave Microbiome: Exploring the role of microbial communities in plant adaptations to desert environments.</title>
        <authorList>
            <person name="Partida-Martinez L.P."/>
        </authorList>
    </citation>
    <scope>NUCLEOTIDE SEQUENCE [LARGE SCALE GENOMIC DNA]</scope>
    <source>
        <strain evidence="2 3">AS3.13</strain>
    </source>
</reference>
<evidence type="ECO:0000313" key="3">
    <source>
        <dbReference type="Proteomes" id="UP000522313"/>
    </source>
</evidence>
<dbReference type="Proteomes" id="UP000522313">
    <property type="component" value="Unassembled WGS sequence"/>
</dbReference>
<keyword evidence="4" id="KW-1185">Reference proteome</keyword>
<evidence type="ECO:0000313" key="4">
    <source>
        <dbReference type="Proteomes" id="UP000560131"/>
    </source>
</evidence>
<protein>
    <submittedName>
        <fullName evidence="2">Uncharacterized protein</fullName>
    </submittedName>
</protein>
<dbReference type="Proteomes" id="UP000560131">
    <property type="component" value="Unassembled WGS sequence"/>
</dbReference>
<dbReference type="AlphaFoldDB" id="A0A7X0MMS8"/>
<dbReference type="RefSeq" id="WP_260396382.1">
    <property type="nucleotide sequence ID" value="NZ_BAABAR010000007.1"/>
</dbReference>
<gene>
    <name evidence="2" type="ORF">F4693_000264</name>
    <name evidence="1" type="ORF">FHS97_000674</name>
</gene>
<name>A0A7X0MMS8_9SPHN</name>
<evidence type="ECO:0000313" key="1">
    <source>
        <dbReference type="EMBL" id="MBB5724766.1"/>
    </source>
</evidence>
<sequence>MRTLKMTAGYNFSSRRRFATLAGLAVASWGVIAVTIDALVQMAR</sequence>
<reference evidence="1 4" key="1">
    <citation type="submission" date="2020-08" db="EMBL/GenBank/DDBJ databases">
        <title>Genomic Encyclopedia of Type Strains, Phase IV (KMG-IV): sequencing the most valuable type-strain genomes for metagenomic binning, comparative biology and taxonomic classification.</title>
        <authorList>
            <person name="Goeker M."/>
        </authorList>
    </citation>
    <scope>NUCLEOTIDE SEQUENCE [LARGE SCALE GENOMIC DNA]</scope>
    <source>
        <strain evidence="1 4">DSM 101535</strain>
    </source>
</reference>
<evidence type="ECO:0000313" key="2">
    <source>
        <dbReference type="EMBL" id="MBB6503315.1"/>
    </source>
</evidence>
<proteinExistence type="predicted"/>
<dbReference type="EMBL" id="JACIJN010000002">
    <property type="protein sequence ID" value="MBB5724766.1"/>
    <property type="molecule type" value="Genomic_DNA"/>
</dbReference>
<accession>A0A7X0MMS8</accession>